<keyword evidence="3 9" id="KW-0479">Metal-binding</keyword>
<evidence type="ECO:0000256" key="1">
    <source>
        <dbReference type="ARBA" id="ARBA00000583"/>
    </source>
</evidence>
<feature type="region of interest" description="Disordered" evidence="12">
    <location>
        <begin position="1027"/>
        <end position="1048"/>
    </location>
</feature>
<dbReference type="Pfam" id="PF00233">
    <property type="entry name" value="PDEase_I"/>
    <property type="match status" value="1"/>
</dbReference>
<dbReference type="InterPro" id="IPR003607">
    <property type="entry name" value="HD/PDEase_dom"/>
</dbReference>
<proteinExistence type="inferred from homology"/>
<dbReference type="GO" id="GO:0007165">
    <property type="term" value="P:signal transduction"/>
    <property type="evidence" value="ECO:0007669"/>
    <property type="project" value="InterPro"/>
</dbReference>
<feature type="binding site" evidence="9">
    <location>
        <position position="388"/>
    </location>
    <ligand>
        <name>Zn(2+)</name>
        <dbReference type="ChEBI" id="CHEBI:29105"/>
        <label>1</label>
    </ligand>
</feature>
<dbReference type="Gene3D" id="1.10.1300.10">
    <property type="entry name" value="3'5'-cyclic nucleotide phosphodiesterase, catalytic domain"/>
    <property type="match status" value="1"/>
</dbReference>
<sequence length="1099" mass="125130">MSDTEKEFDSDDENNDDSIDSDEEPQRSYFIRKNKKTKWNKSPHTKAVRTRRRNIVTKKCGVKGLPKNVNTPSGCQNVSEVRKVLGEAEQKRLGDDLFRMLMDPPTLVQVFFCVGQRHETALFCSNTPVEQLKDLFRSAAEAGPRDILKLYNTAGQLLNISPELPPNTLENPYSLQVVAANGIAMLHKSTGDEMKSLETRISELERQLKSDLPLPPAVQQLQLQVDAFRQKLETTESLSWLGFYKQLPEPLSTDDCRRLQYRRKSDSIKQRVKQNFLSICDAQVADSVRQWLKMPTFDSTQWEDEELLLLLQQMYLDLDFCSKFAININTLRNFLYEVYKNYNEVPFHNFRHCFCVAQMLYSITWCVDLIDKIGDLEVLILLTSCVCHDLDHPGYNNIYQINAKTELALRYNDISPLENHHCSVAFRILENEDCNVFNSFSSEAFKQVREGMIRSILATDMARHNEILCQFKELIPEFDYSNKTHINLLSMVLIKVSDISNEARPMDVAEPWLDRLLQEFFKQSDAEKLEGLPVTPFMDRDKITKPSSQCSFIGFVLLPLFEALGELFGELQDLIVQPVRDALDYYRRLNEATKEERLHRKSIVSELSDQGQLSSSQSPDSSTGVNVPKSGSNISVRLRKSLSFQQSRSRSRSTEEEMEAVEDVTNVSVTDDQNLEDLIEDPESGDSETANEVEVSEKTLKFKIATESNLGTGRKSYPGSRKGSRERVHNFNSSDFNRVIQKGKLKTGALSFDQRCLLGKKLSFDKPEFLDEYAITFNKRHEIVSDSATESDGETFKYGAEECVLSKETLNLNKRNSEHSVKIPANVDEKKSILKSSEKHNIQSISGGDNKFNKVESIRTEVVSDIQLKDRRSSLFRTLVRHASLSKSMENTDTISVEKTDFVQALTDLDETNTDSKNNKSILCRLRQLTDRFGLSIEKDKQRSSSMKNNNSTKNLCRGKKKMDSPCCNSMENVDERRASTLPKTKKSGFPKKSWKFLVLGKEKSSLDAWASDADMKLSTLNVKPENQSLPSTSQVNCALSNSPKSKSVFGERKDISFSGDTRENKNESNVVQKEVSKLQELRVDQVLLAQQQNSSTLI</sequence>
<feature type="binding site" evidence="9">
    <location>
        <position position="389"/>
    </location>
    <ligand>
        <name>Zn(2+)</name>
        <dbReference type="ChEBI" id="CHEBI:29105"/>
        <label>2</label>
    </ligand>
</feature>
<dbReference type="GO" id="GO:0046872">
    <property type="term" value="F:metal ion binding"/>
    <property type="evidence" value="ECO:0007669"/>
    <property type="project" value="UniProtKB-KW"/>
</dbReference>
<dbReference type="InterPro" id="IPR002073">
    <property type="entry name" value="PDEase_catalytic_dom"/>
</dbReference>
<gene>
    <name evidence="14" type="ORF">RN001_008011</name>
</gene>
<evidence type="ECO:0000256" key="7">
    <source>
        <dbReference type="PIRSR" id="PIRSR623088-1"/>
    </source>
</evidence>
<evidence type="ECO:0000256" key="3">
    <source>
        <dbReference type="ARBA" id="ARBA00022723"/>
    </source>
</evidence>
<comment type="cofactor">
    <cofactor evidence="10">
        <name>a divalent metal cation</name>
        <dbReference type="ChEBI" id="CHEBI:60240"/>
    </cofactor>
    <text evidence="10">Binds 2 divalent metal cations per subunit. Site 1 may preferentially bind zinc ions, while site 2 has a preference for magnesium and/or manganese ions.</text>
</comment>
<feature type="compositionally biased region" description="Acidic residues" evidence="12">
    <location>
        <begin position="8"/>
        <end position="23"/>
    </location>
</feature>
<feature type="binding site" evidence="8">
    <location>
        <position position="549"/>
    </location>
    <ligand>
        <name>AMP</name>
        <dbReference type="ChEBI" id="CHEBI:456215"/>
    </ligand>
</feature>
<feature type="coiled-coil region" evidence="11">
    <location>
        <begin position="187"/>
        <end position="238"/>
    </location>
</feature>
<feature type="region of interest" description="Disordered" evidence="12">
    <location>
        <begin position="1"/>
        <end position="48"/>
    </location>
</feature>
<keyword evidence="15" id="KW-1185">Reference proteome</keyword>
<dbReference type="EMBL" id="JARPUR010000003">
    <property type="protein sequence ID" value="KAK4879865.1"/>
    <property type="molecule type" value="Genomic_DNA"/>
</dbReference>
<protein>
    <recommendedName>
        <fullName evidence="10">Phosphodiesterase</fullName>
        <ecNumber evidence="10">3.1.4.-</ecNumber>
    </recommendedName>
</protein>
<dbReference type="AlphaFoldDB" id="A0AAN7P3N1"/>
<dbReference type="InterPro" id="IPR023174">
    <property type="entry name" value="PDEase_CS"/>
</dbReference>
<evidence type="ECO:0000256" key="12">
    <source>
        <dbReference type="SAM" id="MobiDB-lite"/>
    </source>
</evidence>
<feature type="region of interest" description="Disordered" evidence="12">
    <location>
        <begin position="937"/>
        <end position="962"/>
    </location>
</feature>
<evidence type="ECO:0000256" key="11">
    <source>
        <dbReference type="SAM" id="Coils"/>
    </source>
</evidence>
<evidence type="ECO:0000256" key="2">
    <source>
        <dbReference type="ARBA" id="ARBA00022535"/>
    </source>
</evidence>
<evidence type="ECO:0000256" key="5">
    <source>
        <dbReference type="ARBA" id="ARBA00037913"/>
    </source>
</evidence>
<feature type="binding site" evidence="8">
    <location>
        <begin position="348"/>
        <end position="352"/>
    </location>
    <ligand>
        <name>AMP</name>
        <dbReference type="ChEBI" id="CHEBI:456215"/>
    </ligand>
</feature>
<dbReference type="PROSITE" id="PS00126">
    <property type="entry name" value="PDEASE_I_1"/>
    <property type="match status" value="1"/>
</dbReference>
<feature type="compositionally biased region" description="Basic residues" evidence="12">
    <location>
        <begin position="30"/>
        <end position="48"/>
    </location>
</feature>
<accession>A0AAN7P3N1</accession>
<feature type="binding site" evidence="9">
    <location>
        <position position="352"/>
    </location>
    <ligand>
        <name>Zn(2+)</name>
        <dbReference type="ChEBI" id="CHEBI:29105"/>
        <label>1</label>
    </ligand>
</feature>
<feature type="region of interest" description="Disordered" evidence="12">
    <location>
        <begin position="645"/>
        <end position="673"/>
    </location>
</feature>
<name>A0AAN7P3N1_9COLE</name>
<comment type="similarity">
    <text evidence="6">Belongs to the cyclic nucleotide phosphodiesterase family. PDE9 subfamily.</text>
</comment>
<comment type="catalytic activity">
    <reaction evidence="1">
        <text>3',5'-cyclic GMP + H2O = GMP + H(+)</text>
        <dbReference type="Rhea" id="RHEA:16957"/>
        <dbReference type="ChEBI" id="CHEBI:15377"/>
        <dbReference type="ChEBI" id="CHEBI:15378"/>
        <dbReference type="ChEBI" id="CHEBI:57746"/>
        <dbReference type="ChEBI" id="CHEBI:58115"/>
        <dbReference type="EC" id="3.1.4.35"/>
    </reaction>
</comment>
<feature type="compositionally biased region" description="Low complexity" evidence="12">
    <location>
        <begin position="944"/>
        <end position="955"/>
    </location>
</feature>
<dbReference type="InterPro" id="IPR036971">
    <property type="entry name" value="PDEase_catalytic_dom_sf"/>
</dbReference>
<feature type="active site" description="Proton donor" evidence="7">
    <location>
        <position position="348"/>
    </location>
</feature>
<feature type="domain" description="PDEase" evidence="13">
    <location>
        <begin position="272"/>
        <end position="593"/>
    </location>
</feature>
<comment type="caution">
    <text evidence="14">The sequence shown here is derived from an EMBL/GenBank/DDBJ whole genome shotgun (WGS) entry which is preliminary data.</text>
</comment>
<evidence type="ECO:0000256" key="6">
    <source>
        <dbReference type="ARBA" id="ARBA00061167"/>
    </source>
</evidence>
<feature type="compositionally biased region" description="Low complexity" evidence="12">
    <location>
        <begin position="605"/>
        <end position="622"/>
    </location>
</feature>
<evidence type="ECO:0000256" key="9">
    <source>
        <dbReference type="PIRSR" id="PIRSR623088-3"/>
    </source>
</evidence>
<dbReference type="PANTHER" id="PTHR11347">
    <property type="entry name" value="CYCLIC NUCLEOTIDE PHOSPHODIESTERASE"/>
    <property type="match status" value="1"/>
</dbReference>
<keyword evidence="4 10" id="KW-0378">Hydrolase</keyword>
<evidence type="ECO:0000313" key="14">
    <source>
        <dbReference type="EMBL" id="KAK4879865.1"/>
    </source>
</evidence>
<keyword evidence="11" id="KW-0175">Coiled coil</keyword>
<dbReference type="CDD" id="cd00077">
    <property type="entry name" value="HDc"/>
    <property type="match status" value="1"/>
</dbReference>
<dbReference type="Proteomes" id="UP001353858">
    <property type="component" value="Unassembled WGS sequence"/>
</dbReference>
<reference evidence="15" key="1">
    <citation type="submission" date="2023-01" db="EMBL/GenBank/DDBJ databases">
        <title>Key to firefly adult light organ development and bioluminescence: homeobox transcription factors regulate luciferase expression and transportation to peroxisome.</title>
        <authorList>
            <person name="Fu X."/>
        </authorList>
    </citation>
    <scope>NUCLEOTIDE SEQUENCE [LARGE SCALE GENOMIC DNA]</scope>
</reference>
<dbReference type="InterPro" id="IPR023088">
    <property type="entry name" value="PDEase"/>
</dbReference>
<feature type="compositionally biased region" description="Polar residues" evidence="12">
    <location>
        <begin position="1027"/>
        <end position="1046"/>
    </location>
</feature>
<feature type="binding site" evidence="9">
    <location>
        <position position="389"/>
    </location>
    <ligand>
        <name>Zn(2+)</name>
        <dbReference type="ChEBI" id="CHEBI:29105"/>
        <label>1</label>
    </ligand>
</feature>
<feature type="binding site" evidence="8">
    <location>
        <position position="498"/>
    </location>
    <ligand>
        <name>AMP</name>
        <dbReference type="ChEBI" id="CHEBI:456215"/>
    </ligand>
</feature>
<dbReference type="SUPFAM" id="SSF109604">
    <property type="entry name" value="HD-domain/PDEase-like"/>
    <property type="match status" value="1"/>
</dbReference>
<evidence type="ECO:0000313" key="15">
    <source>
        <dbReference type="Proteomes" id="UP001353858"/>
    </source>
</evidence>
<dbReference type="PROSITE" id="PS51845">
    <property type="entry name" value="PDEASE_I_2"/>
    <property type="match status" value="1"/>
</dbReference>
<comment type="pathway">
    <text evidence="5">Purine metabolism; 3',5'-cyclic GMP degradation; GMP from 3',5'-cyclic GMP: step 1/1.</text>
</comment>
<dbReference type="FunFam" id="1.10.1300.10:FF:000006">
    <property type="entry name" value="Phosphodiesterase 9A"/>
    <property type="match status" value="1"/>
</dbReference>
<keyword evidence="2" id="KW-0140">cGMP</keyword>
<feature type="binding site" evidence="9">
    <location>
        <position position="498"/>
    </location>
    <ligand>
        <name>Zn(2+)</name>
        <dbReference type="ChEBI" id="CHEBI:29105"/>
        <label>1</label>
    </ligand>
</feature>
<evidence type="ECO:0000256" key="4">
    <source>
        <dbReference type="ARBA" id="ARBA00022801"/>
    </source>
</evidence>
<organism evidence="14 15">
    <name type="scientific">Aquatica leii</name>
    <dbReference type="NCBI Taxonomy" id="1421715"/>
    <lineage>
        <taxon>Eukaryota</taxon>
        <taxon>Metazoa</taxon>
        <taxon>Ecdysozoa</taxon>
        <taxon>Arthropoda</taxon>
        <taxon>Hexapoda</taxon>
        <taxon>Insecta</taxon>
        <taxon>Pterygota</taxon>
        <taxon>Neoptera</taxon>
        <taxon>Endopterygota</taxon>
        <taxon>Coleoptera</taxon>
        <taxon>Polyphaga</taxon>
        <taxon>Elateriformia</taxon>
        <taxon>Elateroidea</taxon>
        <taxon>Lampyridae</taxon>
        <taxon>Luciolinae</taxon>
        <taxon>Aquatica</taxon>
    </lineage>
</organism>
<evidence type="ECO:0000259" key="13">
    <source>
        <dbReference type="PROSITE" id="PS51845"/>
    </source>
</evidence>
<evidence type="ECO:0000256" key="8">
    <source>
        <dbReference type="PIRSR" id="PIRSR623088-2"/>
    </source>
</evidence>
<dbReference type="SMART" id="SM00471">
    <property type="entry name" value="HDc"/>
    <property type="match status" value="1"/>
</dbReference>
<feature type="binding site" evidence="8">
    <location>
        <position position="389"/>
    </location>
    <ligand>
        <name>AMP</name>
        <dbReference type="ChEBI" id="CHEBI:456215"/>
    </ligand>
</feature>
<dbReference type="EC" id="3.1.4.-" evidence="10"/>
<dbReference type="GO" id="GO:0047555">
    <property type="term" value="F:3',5'-cyclic-GMP phosphodiesterase activity"/>
    <property type="evidence" value="ECO:0007669"/>
    <property type="project" value="UniProtKB-EC"/>
</dbReference>
<evidence type="ECO:0000256" key="10">
    <source>
        <dbReference type="RuleBase" id="RU363067"/>
    </source>
</evidence>
<feature type="region of interest" description="Disordered" evidence="12">
    <location>
        <begin position="605"/>
        <end position="631"/>
    </location>
</feature>
<dbReference type="PRINTS" id="PR00387">
    <property type="entry name" value="PDIESTERASE1"/>
</dbReference>